<gene>
    <name evidence="1" type="ORF">POL25_40250</name>
</gene>
<keyword evidence="2" id="KW-1185">Reference proteome</keyword>
<comment type="caution">
    <text evidence="1">The sequence shown here is derived from an EMBL/GenBank/DDBJ whole genome shotgun (WGS) entry which is preliminary data.</text>
</comment>
<evidence type="ECO:0000313" key="2">
    <source>
        <dbReference type="Proteomes" id="UP001221686"/>
    </source>
</evidence>
<accession>A0ABT5EBE2</accession>
<organism evidence="1 2">
    <name type="scientific">Nannocystis bainbridge</name>
    <dbReference type="NCBI Taxonomy" id="2995303"/>
    <lineage>
        <taxon>Bacteria</taxon>
        <taxon>Pseudomonadati</taxon>
        <taxon>Myxococcota</taxon>
        <taxon>Polyangia</taxon>
        <taxon>Nannocystales</taxon>
        <taxon>Nannocystaceae</taxon>
        <taxon>Nannocystis</taxon>
    </lineage>
</organism>
<reference evidence="1 2" key="1">
    <citation type="submission" date="2022-11" db="EMBL/GenBank/DDBJ databases">
        <title>Minimal conservation of predation-associated metabolite biosynthetic gene clusters underscores biosynthetic potential of Myxococcota including descriptions for ten novel species: Archangium lansinium sp. nov., Myxococcus landrumus sp. nov., Nannocystis bai.</title>
        <authorList>
            <person name="Ahearne A."/>
            <person name="Stevens C."/>
            <person name="Dowd S."/>
        </authorList>
    </citation>
    <scope>NUCLEOTIDE SEQUENCE [LARGE SCALE GENOMIC DNA]</scope>
    <source>
        <strain evidence="1 2">BB15-2</strain>
    </source>
</reference>
<name>A0ABT5EBE2_9BACT</name>
<dbReference type="RefSeq" id="WP_272091724.1">
    <property type="nucleotide sequence ID" value="NZ_JAQNDL010000004.1"/>
</dbReference>
<evidence type="ECO:0000313" key="1">
    <source>
        <dbReference type="EMBL" id="MDC0723187.1"/>
    </source>
</evidence>
<protein>
    <submittedName>
        <fullName evidence="1">Uncharacterized protein</fullName>
    </submittedName>
</protein>
<sequence>MSATYEITIEALEERTVRARVLLLNFQYPEVPANKCLGLQLLADAHHALRDSYKDTNQTKKSATKLAARAPARLVAYSEGLQANHDEAFNEQLIESAEAEIVRITELSNANFEKAAAWHAQNNSGGPKPPAFRDLHMVQILEFEVADARLLDHLVVGLTWETWTSARDEAY</sequence>
<dbReference type="Proteomes" id="UP001221686">
    <property type="component" value="Unassembled WGS sequence"/>
</dbReference>
<proteinExistence type="predicted"/>
<dbReference type="EMBL" id="JAQNDL010000004">
    <property type="protein sequence ID" value="MDC0723187.1"/>
    <property type="molecule type" value="Genomic_DNA"/>
</dbReference>